<organism evidence="3 4">
    <name type="scientific">Solanum verrucosum</name>
    <dbReference type="NCBI Taxonomy" id="315347"/>
    <lineage>
        <taxon>Eukaryota</taxon>
        <taxon>Viridiplantae</taxon>
        <taxon>Streptophyta</taxon>
        <taxon>Embryophyta</taxon>
        <taxon>Tracheophyta</taxon>
        <taxon>Spermatophyta</taxon>
        <taxon>Magnoliopsida</taxon>
        <taxon>eudicotyledons</taxon>
        <taxon>Gunneridae</taxon>
        <taxon>Pentapetalae</taxon>
        <taxon>asterids</taxon>
        <taxon>lamiids</taxon>
        <taxon>Solanales</taxon>
        <taxon>Solanaceae</taxon>
        <taxon>Solanoideae</taxon>
        <taxon>Solaneae</taxon>
        <taxon>Solanum</taxon>
    </lineage>
</organism>
<feature type="compositionally biased region" description="Polar residues" evidence="1">
    <location>
        <begin position="109"/>
        <end position="118"/>
    </location>
</feature>
<feature type="compositionally biased region" description="Basic and acidic residues" evidence="1">
    <location>
        <begin position="180"/>
        <end position="189"/>
    </location>
</feature>
<feature type="compositionally biased region" description="Basic and acidic residues" evidence="1">
    <location>
        <begin position="93"/>
        <end position="108"/>
    </location>
</feature>
<feature type="region of interest" description="Disordered" evidence="1">
    <location>
        <begin position="58"/>
        <end position="122"/>
    </location>
</feature>
<keyword evidence="2" id="KW-0732">Signal</keyword>
<evidence type="ECO:0000256" key="2">
    <source>
        <dbReference type="SAM" id="SignalP"/>
    </source>
</evidence>
<gene>
    <name evidence="3" type="ORF">MTR67_017167</name>
</gene>
<protein>
    <submittedName>
        <fullName evidence="3">Uncharacterized protein</fullName>
    </submittedName>
</protein>
<evidence type="ECO:0000313" key="3">
    <source>
        <dbReference type="EMBL" id="WMV23782.1"/>
    </source>
</evidence>
<dbReference type="Pfam" id="PF25557">
    <property type="entry name" value="GAUT_1"/>
    <property type="match status" value="1"/>
</dbReference>
<reference evidence="3" key="1">
    <citation type="submission" date="2023-08" db="EMBL/GenBank/DDBJ databases">
        <title>A de novo genome assembly of Solanum verrucosum Schlechtendal, a Mexican diploid species geographically isolated from the other diploid A-genome species in potato relatives.</title>
        <authorList>
            <person name="Hosaka K."/>
        </authorList>
    </citation>
    <scope>NUCLEOTIDE SEQUENCE</scope>
    <source>
        <tissue evidence="3">Young leaves</tissue>
    </source>
</reference>
<dbReference type="EMBL" id="CP133615">
    <property type="protein sequence ID" value="WMV23782.1"/>
    <property type="molecule type" value="Genomic_DNA"/>
</dbReference>
<name>A0AAF0TKJ4_SOLVR</name>
<feature type="chain" id="PRO_5042277279" evidence="2">
    <location>
        <begin position="23"/>
        <end position="310"/>
    </location>
</feature>
<sequence length="310" mass="34284">MKLRKPVLFLLLLTVFAPLVLYTDTLGTYFTSPSSSRTEFIEDLSTFTFGGDVRPLNVLPQESSTSLKEPRGDVYSENSSHSLSNASDTLSSEDARKTRQLTEAESMKHQTATGSSNDGVEVAMNGSHISQVTDNLHEPQQTDKTSPKLVSAGKNESIAMETSSKKKTSPTDSNQTLDSTKTETRHDQRTVQTSGKVVSGETARGKEEERNVQIVPPDARVRQLKDQLIRAKVYLSLSATRSNPHFIRELRLRIKEVLRVLGEATKDSDLSRRQVLFFNNGSSYSCQSGFGMVLSPTFPSDFAISLHSVY</sequence>
<feature type="region of interest" description="Disordered" evidence="1">
    <location>
        <begin position="136"/>
        <end position="211"/>
    </location>
</feature>
<feature type="signal peptide" evidence="2">
    <location>
        <begin position="1"/>
        <end position="22"/>
    </location>
</feature>
<evidence type="ECO:0000313" key="4">
    <source>
        <dbReference type="Proteomes" id="UP001234989"/>
    </source>
</evidence>
<accession>A0AAF0TKJ4</accession>
<dbReference type="AlphaFoldDB" id="A0AAF0TKJ4"/>
<dbReference type="Proteomes" id="UP001234989">
    <property type="component" value="Chromosome 4"/>
</dbReference>
<feature type="compositionally biased region" description="Low complexity" evidence="1">
    <location>
        <begin position="76"/>
        <end position="92"/>
    </location>
</feature>
<keyword evidence="4" id="KW-1185">Reference proteome</keyword>
<evidence type="ECO:0000256" key="1">
    <source>
        <dbReference type="SAM" id="MobiDB-lite"/>
    </source>
</evidence>
<proteinExistence type="predicted"/>